<accession>A0A8H3H5X0</accession>
<reference evidence="1" key="1">
    <citation type="submission" date="2021-01" db="EMBL/GenBank/DDBJ databases">
        <authorList>
            <person name="Kaushik A."/>
        </authorList>
    </citation>
    <scope>NUCLEOTIDE SEQUENCE</scope>
    <source>
        <strain evidence="1">AG3-1AP</strain>
    </source>
</reference>
<evidence type="ECO:0000313" key="2">
    <source>
        <dbReference type="Proteomes" id="UP000663831"/>
    </source>
</evidence>
<dbReference type="EMBL" id="CAJMWV010003741">
    <property type="protein sequence ID" value="CAE6487183.1"/>
    <property type="molecule type" value="Genomic_DNA"/>
</dbReference>
<evidence type="ECO:0000313" key="1">
    <source>
        <dbReference type="EMBL" id="CAE6487183.1"/>
    </source>
</evidence>
<name>A0A8H3H5X0_9AGAM</name>
<dbReference type="Proteomes" id="UP000663831">
    <property type="component" value="Unassembled WGS sequence"/>
</dbReference>
<proteinExistence type="predicted"/>
<dbReference type="AlphaFoldDB" id="A0A8H3H5X0"/>
<organism evidence="1 2">
    <name type="scientific">Rhizoctonia solani</name>
    <dbReference type="NCBI Taxonomy" id="456999"/>
    <lineage>
        <taxon>Eukaryota</taxon>
        <taxon>Fungi</taxon>
        <taxon>Dikarya</taxon>
        <taxon>Basidiomycota</taxon>
        <taxon>Agaricomycotina</taxon>
        <taxon>Agaricomycetes</taxon>
        <taxon>Cantharellales</taxon>
        <taxon>Ceratobasidiaceae</taxon>
        <taxon>Rhizoctonia</taxon>
    </lineage>
</organism>
<gene>
    <name evidence="1" type="ORF">RDB_LOCUS105130</name>
</gene>
<comment type="caution">
    <text evidence="1">The sequence shown here is derived from an EMBL/GenBank/DDBJ whole genome shotgun (WGS) entry which is preliminary data.</text>
</comment>
<sequence length="588" mass="63948">MIPNSNDAGLMQVALCSQALAKIARHSRVPIIPPPCSQSDVTPGLEVMILPEDQLSAVQYGLLQLSESTDNAIAASGLCGLSAWSSMGREPCQFDKERKPLVQDLVRFLENRSFLRDGSAAISGGLLNALVESLNHEISYMTWGLKDEDLARELKSVIELCSKRPALLQGTARNKMSATVAVIATLLNDYLPLPDAGFDLDPECSVEDKFYIQEQYKKARETHNGNRPLEPEEYTKYCTPITQPFSPTLPFILDSASSIKLIVEEGIVAALSSQPTNLDLAAGIDHDKAKADLLQSLSTHGKWIEFRSDSLKVIAQLLKSTEHRLLQARDFACPPEILDALEQLLLNERVLFETFAKDIACGCSPNIDQADLAFWRNAIVYLSDRFTANPVLNTPPTEIQQTPSSIALVPAVDPDPQAPPINTGSHANIMPEPPVAHVAQSPIVLGSVLQIPTPVATPQALATALNLPDLMTNTTSSFRMNSDLHASVSTSQNVAAFLDTGVPPMDRVQTPGINPSTSITANYDAQLMSSSAHPSTFGSIQSPQFLVRDAARRWLLMFCDEWANAEGVRREMATALSNALNRSSRTLS</sequence>
<protein>
    <submittedName>
        <fullName evidence="1">Uncharacterized protein</fullName>
    </submittedName>
</protein>